<proteinExistence type="predicted"/>
<accession>A0A182F7T7</accession>
<reference evidence="2 3" key="1">
    <citation type="journal article" date="2017" name="G3 (Bethesda)">
        <title>The Physical Genome Mapping of Anopheles albimanus Corrected Scaffold Misassemblies and Identified Interarm Rearrangements in Genus Anopheles.</title>
        <authorList>
            <person name="Artemov G.N."/>
            <person name="Peery A.N."/>
            <person name="Jiang X."/>
            <person name="Tu Z."/>
            <person name="Stegniy V.N."/>
            <person name="Sharakhova M.V."/>
            <person name="Sharakhov I.V."/>
        </authorList>
    </citation>
    <scope>NUCLEOTIDE SEQUENCE [LARGE SCALE GENOMIC DNA]</scope>
    <source>
        <strain evidence="2 3">ALBI9_A</strain>
    </source>
</reference>
<feature type="compositionally biased region" description="Acidic residues" evidence="1">
    <location>
        <begin position="1"/>
        <end position="15"/>
    </location>
</feature>
<dbReference type="AlphaFoldDB" id="A0A182F7T7"/>
<sequence length="178" mass="19802">MPDDDEDEDDDEEEATAMTTSTTTATTTTHCLLSFTEPGNALQTLAGWLTGWPVWRGCDRDRASRKLVNTSTGLGHWSGRSVGRSATSVAHSIVVRISSSDRSFDCFVGWLVRVIKSVVRTLELRAPAHQANSHDDEDHKFIKPCPCDSAIVLDRSERDSGFLPSSRRWRTESTYLND</sequence>
<protein>
    <submittedName>
        <fullName evidence="2">Uncharacterized protein</fullName>
    </submittedName>
</protein>
<organism evidence="2 3">
    <name type="scientific">Anopheles albimanus</name>
    <name type="common">New world malaria mosquito</name>
    <dbReference type="NCBI Taxonomy" id="7167"/>
    <lineage>
        <taxon>Eukaryota</taxon>
        <taxon>Metazoa</taxon>
        <taxon>Ecdysozoa</taxon>
        <taxon>Arthropoda</taxon>
        <taxon>Hexapoda</taxon>
        <taxon>Insecta</taxon>
        <taxon>Pterygota</taxon>
        <taxon>Neoptera</taxon>
        <taxon>Endopterygota</taxon>
        <taxon>Diptera</taxon>
        <taxon>Nematocera</taxon>
        <taxon>Culicoidea</taxon>
        <taxon>Culicidae</taxon>
        <taxon>Anophelinae</taxon>
        <taxon>Anopheles</taxon>
    </lineage>
</organism>
<dbReference type="Proteomes" id="UP000069272">
    <property type="component" value="Chromosome 2R"/>
</dbReference>
<reference evidence="2" key="2">
    <citation type="submission" date="2022-08" db="UniProtKB">
        <authorList>
            <consortium name="EnsemblMetazoa"/>
        </authorList>
    </citation>
    <scope>IDENTIFICATION</scope>
    <source>
        <strain evidence="2">STECLA/ALBI9_A</strain>
    </source>
</reference>
<dbReference type="VEuPathDB" id="VectorBase:AALB002554"/>
<name>A0A182F7T7_ANOAL</name>
<dbReference type="EnsemblMetazoa" id="AALB002554-RA">
    <property type="protein sequence ID" value="AALB002554-PA"/>
    <property type="gene ID" value="AALB002554"/>
</dbReference>
<evidence type="ECO:0000313" key="2">
    <source>
        <dbReference type="EnsemblMetazoa" id="AALB002554-PA"/>
    </source>
</evidence>
<evidence type="ECO:0000256" key="1">
    <source>
        <dbReference type="SAM" id="MobiDB-lite"/>
    </source>
</evidence>
<evidence type="ECO:0000313" key="3">
    <source>
        <dbReference type="Proteomes" id="UP000069272"/>
    </source>
</evidence>
<keyword evidence="3" id="KW-1185">Reference proteome</keyword>
<feature type="region of interest" description="Disordered" evidence="1">
    <location>
        <begin position="1"/>
        <end position="23"/>
    </location>
</feature>